<organism evidence="5 6">
    <name type="scientific">Tritrichomonas musculus</name>
    <dbReference type="NCBI Taxonomy" id="1915356"/>
    <lineage>
        <taxon>Eukaryota</taxon>
        <taxon>Metamonada</taxon>
        <taxon>Parabasalia</taxon>
        <taxon>Tritrichomonadida</taxon>
        <taxon>Tritrichomonadidae</taxon>
        <taxon>Tritrichomonas</taxon>
    </lineage>
</organism>
<proteinExistence type="predicted"/>
<keyword evidence="2" id="KW-0963">Cytoplasm</keyword>
<dbReference type="PANTHER" id="PTHR12085:SF3">
    <property type="entry name" value="SERINE_THREONINE-PROTEIN PHOSPHATASE 2A REGULATORY SUBUNIT B'' SUBUNIT GAMMA"/>
    <property type="match status" value="1"/>
</dbReference>
<evidence type="ECO:0000313" key="5">
    <source>
        <dbReference type="EMBL" id="KAK8900190.1"/>
    </source>
</evidence>
<dbReference type="InterPro" id="IPR002048">
    <property type="entry name" value="EF_hand_dom"/>
</dbReference>
<reference evidence="5 6" key="1">
    <citation type="submission" date="2024-04" db="EMBL/GenBank/DDBJ databases">
        <title>Tritrichomonas musculus Genome.</title>
        <authorList>
            <person name="Alves-Ferreira E."/>
            <person name="Grigg M."/>
            <person name="Lorenzi H."/>
            <person name="Galac M."/>
        </authorList>
    </citation>
    <scope>NUCLEOTIDE SEQUENCE [LARGE SCALE GENOMIC DNA]</scope>
    <source>
        <strain evidence="5 6">EAF2021</strain>
    </source>
</reference>
<name>A0ABR2LA00_9EUKA</name>
<dbReference type="SUPFAM" id="SSF47473">
    <property type="entry name" value="EF-hand"/>
    <property type="match status" value="1"/>
</dbReference>
<evidence type="ECO:0000313" key="6">
    <source>
        <dbReference type="Proteomes" id="UP001470230"/>
    </source>
</evidence>
<keyword evidence="6" id="KW-1185">Reference proteome</keyword>
<evidence type="ECO:0000256" key="1">
    <source>
        <dbReference type="ARBA" id="ARBA00004496"/>
    </source>
</evidence>
<keyword evidence="3" id="KW-0106">Calcium</keyword>
<accession>A0ABR2LA00</accession>
<dbReference type="EMBL" id="JAPFFF010000001">
    <property type="protein sequence ID" value="KAK8900190.1"/>
    <property type="molecule type" value="Genomic_DNA"/>
</dbReference>
<gene>
    <name evidence="5" type="ORF">M9Y10_002513</name>
</gene>
<dbReference type="Proteomes" id="UP001470230">
    <property type="component" value="Unassembled WGS sequence"/>
</dbReference>
<protein>
    <submittedName>
        <fullName evidence="5">Serine/threonine-protein phosphatase 2A regulatory subunit B'' subunit gamma</fullName>
    </submittedName>
</protein>
<dbReference type="PROSITE" id="PS00018">
    <property type="entry name" value="EF_HAND_1"/>
    <property type="match status" value="1"/>
</dbReference>
<dbReference type="PANTHER" id="PTHR12085">
    <property type="entry name" value="SERINE/THREONINE-PROTEIN PHOSPHATASE 2A REGULATORY SUBUNIT B'' SUBUNIT GAMMA"/>
    <property type="match status" value="1"/>
</dbReference>
<evidence type="ECO:0000256" key="3">
    <source>
        <dbReference type="ARBA" id="ARBA00022837"/>
    </source>
</evidence>
<feature type="domain" description="EF-hand" evidence="4">
    <location>
        <begin position="332"/>
        <end position="367"/>
    </location>
</feature>
<dbReference type="PROSITE" id="PS50222">
    <property type="entry name" value="EF_HAND_2"/>
    <property type="match status" value="1"/>
</dbReference>
<comment type="caution">
    <text evidence="5">The sequence shown here is derived from an EMBL/GenBank/DDBJ whole genome shotgun (WGS) entry which is preliminary data.</text>
</comment>
<dbReference type="Gene3D" id="1.10.238.10">
    <property type="entry name" value="EF-hand"/>
    <property type="match status" value="1"/>
</dbReference>
<dbReference type="InterPro" id="IPR018247">
    <property type="entry name" value="EF_Hand_1_Ca_BS"/>
</dbReference>
<evidence type="ECO:0000259" key="4">
    <source>
        <dbReference type="PROSITE" id="PS50222"/>
    </source>
</evidence>
<dbReference type="InterPro" id="IPR011992">
    <property type="entry name" value="EF-hand-dom_pair"/>
</dbReference>
<evidence type="ECO:0000256" key="2">
    <source>
        <dbReference type="ARBA" id="ARBA00022490"/>
    </source>
</evidence>
<sequence>MAYIHTFDSGLQAIEKFGSQEEKEEYIKLSNSTKTNSQSILPFSFSVSEPALKLFPNILALINKVIPDIVSKRFCTEEDCEKYLKLILYPKKYLKQKQPPRFIIYNPIIMNLVSKKSKQILFSEDVYKAFVFKPLFFDFLSYSQFVKGIIKLNKDYCELLSYSKLSDCMLTLDDIGDFFEKKIREIDSLSPLLKNDEFQLPYYRQLALEQITFFFDPYGMNKVSPAELMSSRQFSSFLSLSQISKQNKESDEPPEDDPDNIFSYSYFISILATFTKSVNSDGLMDRKSFKTCNGWNLCDAFVDRVFETSTVYNGCLDFNGFVHFYVNYENSETPNGARYYFNLFDVDDDGLINPFDIGCFYKDLVRESGSKEADLEILIQELLDKTQATEMGFTLDQFVSCGSCEEIASILSDFNEFKIYFGHDDVNKNDR</sequence>
<dbReference type="InterPro" id="IPR039865">
    <property type="entry name" value="PPP2R3C"/>
</dbReference>
<comment type="subcellular location">
    <subcellularLocation>
        <location evidence="1">Cytoplasm</location>
    </subcellularLocation>
</comment>